<evidence type="ECO:0000313" key="3">
    <source>
        <dbReference type="Proteomes" id="UP000287033"/>
    </source>
</evidence>
<dbReference type="Proteomes" id="UP000287033">
    <property type="component" value="Unassembled WGS sequence"/>
</dbReference>
<dbReference type="STRING" id="137246.A0A401SMV8"/>
<dbReference type="AlphaFoldDB" id="A0A401SMV8"/>
<gene>
    <name evidence="2" type="ORF">chiPu_0010215</name>
</gene>
<reference evidence="2 3" key="1">
    <citation type="journal article" date="2018" name="Nat. Ecol. Evol.">
        <title>Shark genomes provide insights into elasmobranch evolution and the origin of vertebrates.</title>
        <authorList>
            <person name="Hara Y"/>
            <person name="Yamaguchi K"/>
            <person name="Onimaru K"/>
            <person name="Kadota M"/>
            <person name="Koyanagi M"/>
            <person name="Keeley SD"/>
            <person name="Tatsumi K"/>
            <person name="Tanaka K"/>
            <person name="Motone F"/>
            <person name="Kageyama Y"/>
            <person name="Nozu R"/>
            <person name="Adachi N"/>
            <person name="Nishimura O"/>
            <person name="Nakagawa R"/>
            <person name="Tanegashima C"/>
            <person name="Kiyatake I"/>
            <person name="Matsumoto R"/>
            <person name="Murakumo K"/>
            <person name="Nishida K"/>
            <person name="Terakita A"/>
            <person name="Kuratani S"/>
            <person name="Sato K"/>
            <person name="Hyodo S Kuraku.S."/>
        </authorList>
    </citation>
    <scope>NUCLEOTIDE SEQUENCE [LARGE SCALE GENOMIC DNA]</scope>
</reference>
<dbReference type="InterPro" id="IPR050938">
    <property type="entry name" value="Collagen_Structural_Proteins"/>
</dbReference>
<dbReference type="PANTHER" id="PTHR37456">
    <property type="entry name" value="SI:CH211-266K2.1"/>
    <property type="match status" value="1"/>
</dbReference>
<organism evidence="2 3">
    <name type="scientific">Chiloscyllium punctatum</name>
    <name type="common">Brownbanded bambooshark</name>
    <name type="synonym">Hemiscyllium punctatum</name>
    <dbReference type="NCBI Taxonomy" id="137246"/>
    <lineage>
        <taxon>Eukaryota</taxon>
        <taxon>Metazoa</taxon>
        <taxon>Chordata</taxon>
        <taxon>Craniata</taxon>
        <taxon>Vertebrata</taxon>
        <taxon>Chondrichthyes</taxon>
        <taxon>Elasmobranchii</taxon>
        <taxon>Galeomorphii</taxon>
        <taxon>Galeoidea</taxon>
        <taxon>Orectolobiformes</taxon>
        <taxon>Hemiscylliidae</taxon>
        <taxon>Chiloscyllium</taxon>
    </lineage>
</organism>
<evidence type="ECO:0008006" key="4">
    <source>
        <dbReference type="Google" id="ProtNLM"/>
    </source>
</evidence>
<evidence type="ECO:0000313" key="2">
    <source>
        <dbReference type="EMBL" id="GCC31754.1"/>
    </source>
</evidence>
<evidence type="ECO:0000256" key="1">
    <source>
        <dbReference type="SAM" id="MobiDB-lite"/>
    </source>
</evidence>
<sequence length="137" mass="15003">MQFTHLNQWIVEIFPTTTTSVQFPYVLMQQQFDQTHKITIFSGSICFILQGYSGEQGIQGIQGQNGNKGQKGEPGLQGQPGQSGMPGMKGIKGDKGNAGVMGNQKMELINCSGEGKNSKSLIYQNLTFEIIFQELPV</sequence>
<dbReference type="PANTHER" id="PTHR37456:SF6">
    <property type="entry name" value="COLLAGEN ALPHA-1(XXIII) CHAIN-LIKE ISOFORM X2"/>
    <property type="match status" value="1"/>
</dbReference>
<keyword evidence="3" id="KW-1185">Reference proteome</keyword>
<protein>
    <recommendedName>
        <fullName evidence="4">Collagen IV NC1 domain-containing protein</fullName>
    </recommendedName>
</protein>
<dbReference type="InterPro" id="IPR008160">
    <property type="entry name" value="Collagen"/>
</dbReference>
<dbReference type="EMBL" id="BEZZ01000385">
    <property type="protein sequence ID" value="GCC31754.1"/>
    <property type="molecule type" value="Genomic_DNA"/>
</dbReference>
<feature type="region of interest" description="Disordered" evidence="1">
    <location>
        <begin position="60"/>
        <end position="96"/>
    </location>
</feature>
<proteinExistence type="predicted"/>
<name>A0A401SMV8_CHIPU</name>
<feature type="compositionally biased region" description="Low complexity" evidence="1">
    <location>
        <begin position="60"/>
        <end position="89"/>
    </location>
</feature>
<accession>A0A401SMV8</accession>
<comment type="caution">
    <text evidence="2">The sequence shown here is derived from an EMBL/GenBank/DDBJ whole genome shotgun (WGS) entry which is preliminary data.</text>
</comment>
<dbReference type="Pfam" id="PF01391">
    <property type="entry name" value="Collagen"/>
    <property type="match status" value="1"/>
</dbReference>